<dbReference type="AlphaFoldDB" id="A0A0G4GHG0"/>
<proteinExistence type="predicted"/>
<reference evidence="2 3" key="1">
    <citation type="submission" date="2014-11" db="EMBL/GenBank/DDBJ databases">
        <authorList>
            <person name="Zhu J."/>
            <person name="Qi W."/>
            <person name="Song R."/>
        </authorList>
    </citation>
    <scope>NUCLEOTIDE SEQUENCE [LARGE SCALE GENOMIC DNA]</scope>
</reference>
<dbReference type="EMBL" id="CDMY01000666">
    <property type="protein sequence ID" value="CEM29161.1"/>
    <property type="molecule type" value="Genomic_DNA"/>
</dbReference>
<name>A0A0G4GHG0_VITBC</name>
<protein>
    <submittedName>
        <fullName evidence="2">Uncharacterized protein</fullName>
    </submittedName>
</protein>
<dbReference type="VEuPathDB" id="CryptoDB:Vbra_10001"/>
<evidence type="ECO:0000256" key="1">
    <source>
        <dbReference type="SAM" id="MobiDB-lite"/>
    </source>
</evidence>
<dbReference type="Gene3D" id="1.25.10.10">
    <property type="entry name" value="Leucine-rich Repeat Variant"/>
    <property type="match status" value="1"/>
</dbReference>
<dbReference type="SUPFAM" id="SSF48371">
    <property type="entry name" value="ARM repeat"/>
    <property type="match status" value="1"/>
</dbReference>
<dbReference type="InterPro" id="IPR016024">
    <property type="entry name" value="ARM-type_fold"/>
</dbReference>
<feature type="region of interest" description="Disordered" evidence="1">
    <location>
        <begin position="68"/>
        <end position="91"/>
    </location>
</feature>
<gene>
    <name evidence="2" type="ORF">Vbra_10001</name>
</gene>
<dbReference type="Proteomes" id="UP000041254">
    <property type="component" value="Unassembled WGS sequence"/>
</dbReference>
<organism evidence="2 3">
    <name type="scientific">Vitrella brassicaformis (strain CCMP3155)</name>
    <dbReference type="NCBI Taxonomy" id="1169540"/>
    <lineage>
        <taxon>Eukaryota</taxon>
        <taxon>Sar</taxon>
        <taxon>Alveolata</taxon>
        <taxon>Colpodellida</taxon>
        <taxon>Vitrellaceae</taxon>
        <taxon>Vitrella</taxon>
    </lineage>
</organism>
<dbReference type="InterPro" id="IPR011989">
    <property type="entry name" value="ARM-like"/>
</dbReference>
<accession>A0A0G4GHG0</accession>
<dbReference type="InParanoid" id="A0A0G4GHG0"/>
<evidence type="ECO:0000313" key="2">
    <source>
        <dbReference type="EMBL" id="CEM29161.1"/>
    </source>
</evidence>
<keyword evidence="3" id="KW-1185">Reference proteome</keyword>
<sequence>MLRGSLNAVHNFLRVGAQVQARDGLPHNPYRNLLQQADGVVRLSQLTHHADENIRTLSVEAMEAMMIEEDTDVGSEGTDTTKTSDGEDGSE</sequence>
<evidence type="ECO:0000313" key="3">
    <source>
        <dbReference type="Proteomes" id="UP000041254"/>
    </source>
</evidence>